<dbReference type="InterPro" id="IPR023296">
    <property type="entry name" value="Glyco_hydro_beta-prop_sf"/>
</dbReference>
<dbReference type="Gene3D" id="2.115.10.20">
    <property type="entry name" value="Glycosyl hydrolase domain, family 43"/>
    <property type="match status" value="1"/>
</dbReference>
<evidence type="ECO:0000259" key="5">
    <source>
        <dbReference type="Pfam" id="PF06439"/>
    </source>
</evidence>
<accession>A0A644VUQ6</accession>
<keyword evidence="2" id="KW-0378">Hydrolase</keyword>
<organism evidence="6">
    <name type="scientific">bioreactor metagenome</name>
    <dbReference type="NCBI Taxonomy" id="1076179"/>
    <lineage>
        <taxon>unclassified sequences</taxon>
        <taxon>metagenomes</taxon>
        <taxon>ecological metagenomes</taxon>
    </lineage>
</organism>
<dbReference type="SUPFAM" id="SSF75005">
    <property type="entry name" value="Arabinanase/levansucrase/invertase"/>
    <property type="match status" value="1"/>
</dbReference>
<protein>
    <submittedName>
        <fullName evidence="6">Uncharacterized protein</fullName>
    </submittedName>
</protein>
<dbReference type="SUPFAM" id="SSF49785">
    <property type="entry name" value="Galactose-binding domain-like"/>
    <property type="match status" value="1"/>
</dbReference>
<comment type="similarity">
    <text evidence="1">Belongs to the glycosyl hydrolase 43 family.</text>
</comment>
<keyword evidence="3" id="KW-0326">Glycosidase</keyword>
<dbReference type="InterPro" id="IPR051795">
    <property type="entry name" value="Glycosyl_Hydrlase_43"/>
</dbReference>
<proteinExistence type="inferred from homology"/>
<dbReference type="PANTHER" id="PTHR42812">
    <property type="entry name" value="BETA-XYLOSIDASE"/>
    <property type="match status" value="1"/>
</dbReference>
<feature type="domain" description="CBM6" evidence="4">
    <location>
        <begin position="482"/>
        <end position="596"/>
    </location>
</feature>
<dbReference type="Pfam" id="PF04616">
    <property type="entry name" value="Glyco_hydro_43"/>
    <property type="match status" value="1"/>
</dbReference>
<dbReference type="AlphaFoldDB" id="A0A644VUQ6"/>
<reference evidence="6" key="1">
    <citation type="submission" date="2019-08" db="EMBL/GenBank/DDBJ databases">
        <authorList>
            <person name="Kucharzyk K."/>
            <person name="Murdoch R.W."/>
            <person name="Higgins S."/>
            <person name="Loffler F."/>
        </authorList>
    </citation>
    <scope>NUCLEOTIDE SEQUENCE</scope>
</reference>
<dbReference type="PANTHER" id="PTHR42812:SF14">
    <property type="entry name" value="SECRETED PROTEIN"/>
    <property type="match status" value="1"/>
</dbReference>
<dbReference type="GO" id="GO:0030246">
    <property type="term" value="F:carbohydrate binding"/>
    <property type="evidence" value="ECO:0007669"/>
    <property type="project" value="InterPro"/>
</dbReference>
<dbReference type="Pfam" id="PF06439">
    <property type="entry name" value="3keto-disac_hyd"/>
    <property type="match status" value="1"/>
</dbReference>
<dbReference type="EMBL" id="VSSQ01000450">
    <property type="protein sequence ID" value="MPL95007.1"/>
    <property type="molecule type" value="Genomic_DNA"/>
</dbReference>
<evidence type="ECO:0000259" key="4">
    <source>
        <dbReference type="Pfam" id="PF03422"/>
    </source>
</evidence>
<dbReference type="InterPro" id="IPR005084">
    <property type="entry name" value="CBM6"/>
</dbReference>
<dbReference type="InterPro" id="IPR006710">
    <property type="entry name" value="Glyco_hydro_43"/>
</dbReference>
<gene>
    <name evidence="6" type="ORF">SDC9_41170</name>
</gene>
<sequence>MGLLLTTVLMAGCTSKYVGNENNVNVENEYLNSFTLEDEWEDDYGIGDPYIFRYDGRYYLYVSTHDYKVGVKCWSSDNLVDWKYEGLVTEEKKTLGAYAPEIIYWDGYFYMYTSPAGKGHYVLQSDSPTGPFKLISDNIGMSIDGSVFIDDNAKWYFYYASPKGIMAAPMKSPTEVEETKVVDNTFMNWWTEGPSVIKKDDIYYMTYTGNHVKSTGYRVNYSTSLESPITGYKEGVNNPILINTSEEFYALGHSSSVLGPDLDSYYIAYHNLVGENGFPLRKLNIDRLVFNGEKMSVLGPTNFNQPSPNMPQFYTWVNNDTDNKMKNIEEGEEKFIVSNDETSEVFTAEFSFSDVKDSNVCIVTSYKDSKNYGETNIDIEDNKVSMKLIENGNESLISENTLPYKFDFSKMHTIRIKNNPNKMEVLLDNIKVLTTDNGFKAGSVGYKYAKYPADYSFLAFSNESFGTSDSKTIKAIPGRIDAIHYNKSAYEIPVIEYEDSISAITLDEKGKSVLYNINVKEDYSYGIDAIVKSADIKGKVDILVDGKKYLTCTIEKNENVNEWFKGYLGEMKLKKGYHQIELKLKEGLLNIESLDIYKVNTKVKYKNNLYKVPSDTEWNLIAGWTSLNDATESLGDEINRVFYGKDEFKIQSLSVDFALGNVVKDVGIYFNATNESLYKEQVTDSMFGYYLQIQEEKLILHKLNYGREELISTEVKISPKEFINFKIEIKENTIVIKINDKEVLSYVDLDLYTHGKIGFRADGSKIYIKNLEIK</sequence>
<dbReference type="GO" id="GO:0005975">
    <property type="term" value="P:carbohydrate metabolic process"/>
    <property type="evidence" value="ECO:0007669"/>
    <property type="project" value="InterPro"/>
</dbReference>
<dbReference type="InterPro" id="IPR008979">
    <property type="entry name" value="Galactose-bd-like_sf"/>
</dbReference>
<dbReference type="Gene3D" id="2.60.120.260">
    <property type="entry name" value="Galactose-binding domain-like"/>
    <property type="match status" value="1"/>
</dbReference>
<comment type="caution">
    <text evidence="6">The sequence shown here is derived from an EMBL/GenBank/DDBJ whole genome shotgun (WGS) entry which is preliminary data.</text>
</comment>
<dbReference type="GO" id="GO:0004553">
    <property type="term" value="F:hydrolase activity, hydrolyzing O-glycosyl compounds"/>
    <property type="evidence" value="ECO:0007669"/>
    <property type="project" value="InterPro"/>
</dbReference>
<dbReference type="CDD" id="cd08991">
    <property type="entry name" value="GH43_HoAraf43-like"/>
    <property type="match status" value="1"/>
</dbReference>
<evidence type="ECO:0000256" key="3">
    <source>
        <dbReference type="ARBA" id="ARBA00023295"/>
    </source>
</evidence>
<evidence type="ECO:0000256" key="1">
    <source>
        <dbReference type="ARBA" id="ARBA00009865"/>
    </source>
</evidence>
<evidence type="ECO:0000313" key="6">
    <source>
        <dbReference type="EMBL" id="MPL95007.1"/>
    </source>
</evidence>
<feature type="domain" description="3-keto-alpha-glucoside-1,2-lyase/3-keto-2-hydroxy-glucal hydratase" evidence="5">
    <location>
        <begin position="634"/>
        <end position="774"/>
    </location>
</feature>
<dbReference type="Pfam" id="PF03422">
    <property type="entry name" value="CBM_6"/>
    <property type="match status" value="1"/>
</dbReference>
<name>A0A644VUQ6_9ZZZZ</name>
<evidence type="ECO:0000256" key="2">
    <source>
        <dbReference type="ARBA" id="ARBA00022801"/>
    </source>
</evidence>
<dbReference type="InterPro" id="IPR010496">
    <property type="entry name" value="AL/BT2_dom"/>
</dbReference>
<dbReference type="Gene3D" id="2.60.120.560">
    <property type="entry name" value="Exo-inulinase, domain 1"/>
    <property type="match status" value="2"/>
</dbReference>